<dbReference type="AlphaFoldDB" id="A0A1H4NTR0"/>
<name>A0A1H4NTR0_9MICO</name>
<dbReference type="STRING" id="640635.SAMN04489806_2292"/>
<evidence type="ECO:0000256" key="1">
    <source>
        <dbReference type="RuleBase" id="RU362001"/>
    </source>
</evidence>
<dbReference type="RefSeq" id="WP_091184215.1">
    <property type="nucleotide sequence ID" value="NZ_FNRY01000001.1"/>
</dbReference>
<gene>
    <name evidence="2" type="ORF">SAMN04489806_2292</name>
</gene>
<accession>A0A1H4NTR0</accession>
<dbReference type="EMBL" id="FNRY01000001">
    <property type="protein sequence ID" value="SEB98198.1"/>
    <property type="molecule type" value="Genomic_DNA"/>
</dbReference>
<reference evidence="2 3" key="1">
    <citation type="submission" date="2016-10" db="EMBL/GenBank/DDBJ databases">
        <authorList>
            <person name="de Groot N.N."/>
        </authorList>
    </citation>
    <scope>NUCLEOTIDE SEQUENCE [LARGE SCALE GENOMIC DNA]</scope>
    <source>
        <strain evidence="2 3">DSM 21799</strain>
    </source>
</reference>
<dbReference type="NCBIfam" id="TIGR03930">
    <property type="entry name" value="WXG100_ESAT6"/>
    <property type="match status" value="1"/>
</dbReference>
<keyword evidence="3" id="KW-1185">Reference proteome</keyword>
<sequence>MSRYTVDSEAVQSASSAIRGITEQLRADVNNLMSQIQNLQSQWTGQAASAFNTAAQDWRTTQARVEESITELNLALGQAGSHYAEVEQQNAGMFGR</sequence>
<dbReference type="InterPro" id="IPR036689">
    <property type="entry name" value="ESAT-6-like_sf"/>
</dbReference>
<dbReference type="Proteomes" id="UP000199183">
    <property type="component" value="Unassembled WGS sequence"/>
</dbReference>
<comment type="similarity">
    <text evidence="1">Belongs to the WXG100 family.</text>
</comment>
<protein>
    <recommendedName>
        <fullName evidence="1">ESAT-6-like protein</fullName>
    </recommendedName>
</protein>
<dbReference type="Gene3D" id="1.10.287.1060">
    <property type="entry name" value="ESAT-6-like"/>
    <property type="match status" value="1"/>
</dbReference>
<dbReference type="OrthoDB" id="4231069at2"/>
<evidence type="ECO:0000313" key="2">
    <source>
        <dbReference type="EMBL" id="SEB98198.1"/>
    </source>
</evidence>
<organism evidence="2 3">
    <name type="scientific">Paramicrobacterium humi</name>
    <dbReference type="NCBI Taxonomy" id="640635"/>
    <lineage>
        <taxon>Bacteria</taxon>
        <taxon>Bacillati</taxon>
        <taxon>Actinomycetota</taxon>
        <taxon>Actinomycetes</taxon>
        <taxon>Micrococcales</taxon>
        <taxon>Microbacteriaceae</taxon>
        <taxon>Paramicrobacterium</taxon>
    </lineage>
</organism>
<proteinExistence type="inferred from homology"/>
<dbReference type="SUPFAM" id="SSF140453">
    <property type="entry name" value="EsxAB dimer-like"/>
    <property type="match status" value="1"/>
</dbReference>
<dbReference type="Pfam" id="PF06013">
    <property type="entry name" value="WXG100"/>
    <property type="match status" value="1"/>
</dbReference>
<dbReference type="InterPro" id="IPR010310">
    <property type="entry name" value="T7SS_ESAT-6-like"/>
</dbReference>
<evidence type="ECO:0000313" key="3">
    <source>
        <dbReference type="Proteomes" id="UP000199183"/>
    </source>
</evidence>